<evidence type="ECO:0000256" key="1">
    <source>
        <dbReference type="SAM" id="MobiDB-lite"/>
    </source>
</evidence>
<name>A0A7W7R408_KITKI</name>
<dbReference type="Proteomes" id="UP000540506">
    <property type="component" value="Unassembled WGS sequence"/>
</dbReference>
<feature type="region of interest" description="Disordered" evidence="1">
    <location>
        <begin position="52"/>
        <end position="87"/>
    </location>
</feature>
<feature type="chain" id="PRO_5030617486" description="Secreted protein" evidence="2">
    <location>
        <begin position="27"/>
        <end position="106"/>
    </location>
</feature>
<proteinExistence type="predicted"/>
<comment type="caution">
    <text evidence="3">The sequence shown here is derived from an EMBL/GenBank/DDBJ whole genome shotgun (WGS) entry which is preliminary data.</text>
</comment>
<feature type="signal peptide" evidence="2">
    <location>
        <begin position="1"/>
        <end position="26"/>
    </location>
</feature>
<dbReference type="RefSeq" id="WP_184936829.1">
    <property type="nucleotide sequence ID" value="NZ_JACHJV010000001.1"/>
</dbReference>
<dbReference type="EMBL" id="JACHJV010000001">
    <property type="protein sequence ID" value="MBB4924966.1"/>
    <property type="molecule type" value="Genomic_DNA"/>
</dbReference>
<evidence type="ECO:0000313" key="4">
    <source>
        <dbReference type="Proteomes" id="UP000540506"/>
    </source>
</evidence>
<gene>
    <name evidence="3" type="ORF">FHR34_003959</name>
</gene>
<accession>A0A7W7R408</accession>
<reference evidence="3 4" key="1">
    <citation type="submission" date="2020-08" db="EMBL/GenBank/DDBJ databases">
        <title>Sequencing the genomes of 1000 actinobacteria strains.</title>
        <authorList>
            <person name="Klenk H.-P."/>
        </authorList>
    </citation>
    <scope>NUCLEOTIDE SEQUENCE [LARGE SCALE GENOMIC DNA]</scope>
    <source>
        <strain evidence="3 4">DSM 41654</strain>
    </source>
</reference>
<keyword evidence="2" id="KW-0732">Signal</keyword>
<organism evidence="3 4">
    <name type="scientific">Kitasatospora kifunensis</name>
    <name type="common">Streptomyces kifunensis</name>
    <dbReference type="NCBI Taxonomy" id="58351"/>
    <lineage>
        <taxon>Bacteria</taxon>
        <taxon>Bacillati</taxon>
        <taxon>Actinomycetota</taxon>
        <taxon>Actinomycetes</taxon>
        <taxon>Kitasatosporales</taxon>
        <taxon>Streptomycetaceae</taxon>
        <taxon>Kitasatospora</taxon>
    </lineage>
</organism>
<sequence>MSRTRAITAATALGAFLLLGIGSAQAADNAAVAGHGSNGSVVSNWGSGNVLGSVTGNGNSAQQTATGSGGSNQNNTTAVADNSGDVGAEQGNLNFLHTVHYAPAAG</sequence>
<evidence type="ECO:0008006" key="5">
    <source>
        <dbReference type="Google" id="ProtNLM"/>
    </source>
</evidence>
<evidence type="ECO:0000256" key="2">
    <source>
        <dbReference type="SAM" id="SignalP"/>
    </source>
</evidence>
<protein>
    <recommendedName>
        <fullName evidence="5">Secreted protein</fullName>
    </recommendedName>
</protein>
<evidence type="ECO:0000313" key="3">
    <source>
        <dbReference type="EMBL" id="MBB4924966.1"/>
    </source>
</evidence>
<keyword evidence="4" id="KW-1185">Reference proteome</keyword>
<feature type="compositionally biased region" description="Polar residues" evidence="1">
    <location>
        <begin position="56"/>
        <end position="80"/>
    </location>
</feature>
<dbReference type="AlphaFoldDB" id="A0A7W7R408"/>